<protein>
    <submittedName>
        <fullName evidence="8">Protein MON2 homolog</fullName>
    </submittedName>
</protein>
<dbReference type="GO" id="GO:0015031">
    <property type="term" value="P:protein transport"/>
    <property type="evidence" value="ECO:0007669"/>
    <property type="project" value="UniProtKB-KW"/>
</dbReference>
<accession>A0A7E4V327</accession>
<dbReference type="InterPro" id="IPR032817">
    <property type="entry name" value="Mon2_C"/>
</dbReference>
<organism evidence="7 8">
    <name type="scientific">Panagrellus redivivus</name>
    <name type="common">Microworm</name>
    <dbReference type="NCBI Taxonomy" id="6233"/>
    <lineage>
        <taxon>Eukaryota</taxon>
        <taxon>Metazoa</taxon>
        <taxon>Ecdysozoa</taxon>
        <taxon>Nematoda</taxon>
        <taxon>Chromadorea</taxon>
        <taxon>Rhabditida</taxon>
        <taxon>Tylenchina</taxon>
        <taxon>Panagrolaimomorpha</taxon>
        <taxon>Panagrolaimoidea</taxon>
        <taxon>Panagrolaimidae</taxon>
        <taxon>Panagrellus</taxon>
    </lineage>
</organism>
<dbReference type="Pfam" id="PF16206">
    <property type="entry name" value="Mon2_C"/>
    <property type="match status" value="2"/>
</dbReference>
<keyword evidence="1" id="KW-0813">Transport</keyword>
<dbReference type="Pfam" id="PF12783">
    <property type="entry name" value="Sec7-like_HUS"/>
    <property type="match status" value="1"/>
</dbReference>
<feature type="domain" description="Mon2/Sec7/BIG1-like HDS" evidence="3">
    <location>
        <begin position="838"/>
        <end position="901"/>
    </location>
</feature>
<evidence type="ECO:0000313" key="8">
    <source>
        <dbReference type="WBParaSite" id="Pan_g15948.t2"/>
    </source>
</evidence>
<feature type="domain" description="Mon2 C-terminal" evidence="5">
    <location>
        <begin position="977"/>
        <end position="1653"/>
    </location>
</feature>
<proteinExistence type="predicted"/>
<evidence type="ECO:0000259" key="6">
    <source>
        <dbReference type="Pfam" id="PF16213"/>
    </source>
</evidence>
<reference evidence="8" key="2">
    <citation type="submission" date="2020-10" db="UniProtKB">
        <authorList>
            <consortium name="WormBaseParasite"/>
        </authorList>
    </citation>
    <scope>IDENTIFICATION</scope>
</reference>
<evidence type="ECO:0000259" key="3">
    <source>
        <dbReference type="Pfam" id="PF09324"/>
    </source>
</evidence>
<name>A0A7E4V327_PANRE</name>
<sequence length="1668" mass="186224">MASASGGYRPTVIDVLLNDLRTLSTESRRRNEAVKDAAEGAIVKVRNISTTSDPNELQKNLQTACTEILHPFILGCSTKVPKIVQISLHSIHRALQYNIVTENVIPILVRELDSLTSAECEELRVLQTITLFVSHDTLVTGTPLAQCIVLAIKLNFSKNPSVINAASAAVRQLFSCVFERVVQEDGMYGLPQLKFPLSPELDYTERRHSPTFNCRSGMNTCASDGYLLLKDLVSLIRKENTNWLEGVKRFTMTLALELLESVLRNYPSIFFKHVQYAVVLRDIVCPQMLFILTGTHADRLERLEKPPFPVLMRCLRISLMMIKNYFEIIGNSCITFVQFIIHLLSSKHAEWQPVAALEVIHKIIGLPELLSWMIRTFHLTDETPKLVELLITSVASFTKKTIRRACDNDPIDPPDQNQPGFLCGDTFLPIHENVSAKRWILLDWLEKHEAGPIPVGYAISLAYAVLTDITHSVYAVVEELSSPSKRIEMLDKVEEHTKVSNELFRSVSAGLLDGLARLLVVSVEDSTTESLLNCLSTLLMMSCKTGNSKAREAVTKCLCFFALPNYYFDRFVVSAASAPAVNGNVSPSPPMFDLNDFDCPKVTQVVAVGTICPTPQVPMTATESFSVTAKNMDAARTLITAVDVSGGSLNDTWDMVWTTLQHFTWLLGMKPLPNGGFRTGGEATGGDSVGAGTVANTAPTTTVLTTAVSSELPELNTLMNKVVAHSYTYDEVGLHHVIASLCRLSTEQMYVAQRSAREPSFFAVSKLLQIATTNVFRLRVYWRPITAHLVEVCGHPHTKLREWGSIALTQLISLAMNQHVEKLGNSKEKMGDHISPEENVKTQVLIMTPLSQVNEIPYADVKQRQLECVVNLLQTASINLVDESWSILISAISHAATNTASNHAILQSGHAAISQIGKEFMELLSIQCLVVLLETVCLFGQQTLSINISLSAVSLLWNISDQLRIRSSPNWEVQGQDIWLLFFKCLGKLCTDERPAVRKSACDTLMQTIACHCEVLTADSWHTMLFEILFTLLENVRNQTRNASQFRPDDPASQRLLVHHSRDTPAKQWAETTVRTLFGVVKIFNTQRQCFSQRPDFPEAWARMLSYLEYTAQTDNAEMSLAALKDFFILHFSKDEIIDRNERPLLHLPSEKAELETNGKYDSDKKNTVAGLFRVVDAAPLPDKLWLMSWESYYRIGKTLTTGVIFGTDGVEKLRFVPGPFHWTTYLQIFPSLFIRVKHLVNDNELEGDRVLAILRKIASAPKSTDQTPFSLTTANPDLSPAHEAVLEVVKVIFLEEISKGSKHRKALPPLIKLLLEFTEYALEPPSTDFIVSRTRDKFAAGQSISVAPFCELCMRIVVEYYTKVAAFNEVINDGVFGMIVDGFAKPMSIRYGCHPQTLWLTAATMFIAASRVALPIAREKMPKFERMWIPFVLAIEKFVFASTKGTNFNCDERKRYEFVDCQIIEMLRVEILPYSVKLPWDFMQRVIDVLNSASVATLDSCDVLASDLSQQRTDLCRVSFDALLSLTHTEILGKFNPVGVSSSGKPRSIGGHAITALIVRCKKILNNYARDEQAKGYMPQLSARVAEVVSVCRAISALIEGLSKQTEAVVEVIYENLIDLYPVIVGMVPCCKSSNDIQFALMIALNSYQTLLILKSSNPKSKRFTSN</sequence>
<dbReference type="WBParaSite" id="Pan_g15948.t2">
    <property type="protein sequence ID" value="Pan_g15948.t2"/>
    <property type="gene ID" value="Pan_g15948"/>
</dbReference>
<dbReference type="InterPro" id="IPR032629">
    <property type="entry name" value="DCB_dom"/>
</dbReference>
<dbReference type="InterPro" id="IPR015403">
    <property type="entry name" value="Mon2/Sec7/BIG1-like_HDS"/>
</dbReference>
<evidence type="ECO:0000256" key="1">
    <source>
        <dbReference type="ARBA" id="ARBA00022448"/>
    </source>
</evidence>
<dbReference type="Pfam" id="PF16213">
    <property type="entry name" value="DCB"/>
    <property type="match status" value="1"/>
</dbReference>
<evidence type="ECO:0000259" key="5">
    <source>
        <dbReference type="Pfam" id="PF16206"/>
    </source>
</evidence>
<evidence type="ECO:0000259" key="4">
    <source>
        <dbReference type="Pfam" id="PF12783"/>
    </source>
</evidence>
<evidence type="ECO:0000313" key="7">
    <source>
        <dbReference type="Proteomes" id="UP000492821"/>
    </source>
</evidence>
<dbReference type="Pfam" id="PF09324">
    <property type="entry name" value="Sec7-like_HDS"/>
    <property type="match status" value="1"/>
</dbReference>
<evidence type="ECO:0000256" key="2">
    <source>
        <dbReference type="ARBA" id="ARBA00022927"/>
    </source>
</evidence>
<dbReference type="InterPro" id="IPR032691">
    <property type="entry name" value="Mon2/Sec7/BIG1-like_HUS"/>
</dbReference>
<feature type="domain" description="Mon2 C-terminal" evidence="5">
    <location>
        <begin position="919"/>
        <end position="965"/>
    </location>
</feature>
<keyword evidence="7" id="KW-1185">Reference proteome</keyword>
<reference evidence="7" key="1">
    <citation type="journal article" date="2013" name="Genetics">
        <title>The draft genome and transcriptome of Panagrellus redivivus are shaped by the harsh demands of a free-living lifestyle.</title>
        <authorList>
            <person name="Srinivasan J."/>
            <person name="Dillman A.R."/>
            <person name="Macchietto M.G."/>
            <person name="Heikkinen L."/>
            <person name="Lakso M."/>
            <person name="Fracchia K.M."/>
            <person name="Antoshechkin I."/>
            <person name="Mortazavi A."/>
            <person name="Wong G."/>
            <person name="Sternberg P.W."/>
        </authorList>
    </citation>
    <scope>NUCLEOTIDE SEQUENCE [LARGE SCALE GENOMIC DNA]</scope>
    <source>
        <strain evidence="7">MT8872</strain>
    </source>
</reference>
<feature type="domain" description="Mon2/Sec7/BIG1-like dimerisation and cyclophilin-binding" evidence="6">
    <location>
        <begin position="12"/>
        <end position="185"/>
    </location>
</feature>
<keyword evidence="2" id="KW-0653">Protein transport</keyword>
<dbReference type="SUPFAM" id="SSF48371">
    <property type="entry name" value="ARM repeat"/>
    <property type="match status" value="1"/>
</dbReference>
<feature type="domain" description="Mon2/Sec7/BIG1-like HUS" evidence="4">
    <location>
        <begin position="222"/>
        <end position="370"/>
    </location>
</feature>
<dbReference type="Proteomes" id="UP000492821">
    <property type="component" value="Unassembled WGS sequence"/>
</dbReference>
<dbReference type="InterPro" id="IPR016024">
    <property type="entry name" value="ARM-type_fold"/>
</dbReference>